<dbReference type="PANTHER" id="PTHR43047:SF64">
    <property type="entry name" value="HISTIDINE KINASE CONTAINING CHEY-HOMOLOGOUS RECEIVER DOMAIN AND PAS DOMAIN-RELATED"/>
    <property type="match status" value="1"/>
</dbReference>
<evidence type="ECO:0000256" key="7">
    <source>
        <dbReference type="SAM" id="Phobius"/>
    </source>
</evidence>
<feature type="transmembrane region" description="Helical" evidence="7">
    <location>
        <begin position="77"/>
        <end position="95"/>
    </location>
</feature>
<dbReference type="SMART" id="SM00387">
    <property type="entry name" value="HATPase_c"/>
    <property type="match status" value="1"/>
</dbReference>
<comment type="catalytic activity">
    <reaction evidence="1">
        <text>ATP + protein L-histidine = ADP + protein N-phospho-L-histidine.</text>
        <dbReference type="EC" id="2.7.13.3"/>
    </reaction>
</comment>
<evidence type="ECO:0000256" key="6">
    <source>
        <dbReference type="PROSITE-ProRule" id="PRU00169"/>
    </source>
</evidence>
<keyword evidence="4" id="KW-0808">Transferase</keyword>
<feature type="domain" description="Histidine kinase" evidence="8">
    <location>
        <begin position="165"/>
        <end position="385"/>
    </location>
</feature>
<feature type="domain" description="Response regulatory" evidence="9">
    <location>
        <begin position="406"/>
        <end position="520"/>
    </location>
</feature>
<dbReference type="PRINTS" id="PR00344">
    <property type="entry name" value="BCTRLSENSOR"/>
</dbReference>
<evidence type="ECO:0000256" key="3">
    <source>
        <dbReference type="ARBA" id="ARBA00022553"/>
    </source>
</evidence>
<dbReference type="CDD" id="cd00082">
    <property type="entry name" value="HisKA"/>
    <property type="match status" value="1"/>
</dbReference>
<dbReference type="InterPro" id="IPR011006">
    <property type="entry name" value="CheY-like_superfamily"/>
</dbReference>
<dbReference type="PROSITE" id="PS50110">
    <property type="entry name" value="RESPONSE_REGULATORY"/>
    <property type="match status" value="1"/>
</dbReference>
<dbReference type="Gene3D" id="1.10.287.130">
    <property type="match status" value="1"/>
</dbReference>
<keyword evidence="5" id="KW-0418">Kinase</keyword>
<organism evidence="10 11">
    <name type="scientific">Arenibacter arenosicollis</name>
    <dbReference type="NCBI Taxonomy" id="2762274"/>
    <lineage>
        <taxon>Bacteria</taxon>
        <taxon>Pseudomonadati</taxon>
        <taxon>Bacteroidota</taxon>
        <taxon>Flavobacteriia</taxon>
        <taxon>Flavobacteriales</taxon>
        <taxon>Flavobacteriaceae</taxon>
        <taxon>Arenibacter</taxon>
    </lineage>
</organism>
<feature type="transmembrane region" description="Helical" evidence="7">
    <location>
        <begin position="55"/>
        <end position="72"/>
    </location>
</feature>
<protein>
    <recommendedName>
        <fullName evidence="2">histidine kinase</fullName>
        <ecNumber evidence="2">2.7.13.3</ecNumber>
    </recommendedName>
</protein>
<dbReference type="CDD" id="cd16922">
    <property type="entry name" value="HATPase_EvgS-ArcB-TorS-like"/>
    <property type="match status" value="1"/>
</dbReference>
<dbReference type="CDD" id="cd17546">
    <property type="entry name" value="REC_hyHK_CKI1_RcsC-like"/>
    <property type="match status" value="1"/>
</dbReference>
<dbReference type="InterPro" id="IPR003594">
    <property type="entry name" value="HATPase_dom"/>
</dbReference>
<dbReference type="Pfam" id="PF00072">
    <property type="entry name" value="Response_reg"/>
    <property type="match status" value="1"/>
</dbReference>
<keyword evidence="7" id="KW-0472">Membrane</keyword>
<dbReference type="EMBL" id="JACLHY010000027">
    <property type="protein sequence ID" value="MBC8770081.1"/>
    <property type="molecule type" value="Genomic_DNA"/>
</dbReference>
<dbReference type="Gene3D" id="3.30.565.10">
    <property type="entry name" value="Histidine kinase-like ATPase, C-terminal domain"/>
    <property type="match status" value="1"/>
</dbReference>
<comment type="caution">
    <text evidence="10">The sequence shown here is derived from an EMBL/GenBank/DDBJ whole genome shotgun (WGS) entry which is preliminary data.</text>
</comment>
<evidence type="ECO:0000259" key="8">
    <source>
        <dbReference type="PROSITE" id="PS50109"/>
    </source>
</evidence>
<dbReference type="InterPro" id="IPR004358">
    <property type="entry name" value="Sig_transdc_His_kin-like_C"/>
</dbReference>
<dbReference type="Proteomes" id="UP000618952">
    <property type="component" value="Unassembled WGS sequence"/>
</dbReference>
<dbReference type="Pfam" id="PF00512">
    <property type="entry name" value="HisKA"/>
    <property type="match status" value="1"/>
</dbReference>
<keyword evidence="3 6" id="KW-0597">Phosphoprotein</keyword>
<dbReference type="InterPro" id="IPR001789">
    <property type="entry name" value="Sig_transdc_resp-reg_receiver"/>
</dbReference>
<dbReference type="InterPro" id="IPR003661">
    <property type="entry name" value="HisK_dim/P_dom"/>
</dbReference>
<dbReference type="InterPro" id="IPR005467">
    <property type="entry name" value="His_kinase_dom"/>
</dbReference>
<dbReference type="SUPFAM" id="SSF52172">
    <property type="entry name" value="CheY-like"/>
    <property type="match status" value="1"/>
</dbReference>
<evidence type="ECO:0000313" key="10">
    <source>
        <dbReference type="EMBL" id="MBC8770081.1"/>
    </source>
</evidence>
<sequence>MQELSVYLMAAVPFFILSAIISKMGNLTLARCIYLIIFNLGVALTASFVGKAGSAEFILLFSVGLPFVWFSFRRERFLIGFFSGMSLIFWFLLYFTNFDLFTTVHMDAEKSGMYIYPISILTTIVLVTFQLIYFSYINNGFYSKIHDQREEAIEESNAKSKFLSMMSHEIRTPLNAITGLSHILGDSNPREDQKENIDALNYSGKILLNLLNNVLDFSKMESTKIELDPIPTNIMAAVRQIKKIHEPSCLRKGITMELEIDEELPNVWLDIVRFNQVINNLISNAIKFTDKGSVTLKIVKQEESNGTVLMRTEILDTGIGIYKEQQEKIWQAFTQASSSTNRLYGGTGLGLPIVKSIVQAMGSMVKVESDPGKGSRFYFDLELKLASSGELDQIIHKKVHDLKGKKILLVEDNLINVMVAKQILEKANLVVDVAYNGQNAVDMVQENNFDTVLMDIQMPVMDGYTASREIRKFNSTLPILALSASVFLEVKNKILQSGMNGFIFKPFDPENLLNRIEEVLDN</sequence>
<evidence type="ECO:0000256" key="5">
    <source>
        <dbReference type="ARBA" id="ARBA00022777"/>
    </source>
</evidence>
<dbReference type="PANTHER" id="PTHR43047">
    <property type="entry name" value="TWO-COMPONENT HISTIDINE PROTEIN KINASE"/>
    <property type="match status" value="1"/>
</dbReference>
<keyword evidence="11" id="KW-1185">Reference proteome</keyword>
<name>A0ABR7QSD5_9FLAO</name>
<gene>
    <name evidence="10" type="ORF">H4O18_18925</name>
</gene>
<keyword evidence="7" id="KW-0812">Transmembrane</keyword>
<evidence type="ECO:0000259" key="9">
    <source>
        <dbReference type="PROSITE" id="PS50110"/>
    </source>
</evidence>
<dbReference type="SUPFAM" id="SSF55874">
    <property type="entry name" value="ATPase domain of HSP90 chaperone/DNA topoisomerase II/histidine kinase"/>
    <property type="match status" value="1"/>
</dbReference>
<feature type="transmembrane region" description="Helical" evidence="7">
    <location>
        <begin position="32"/>
        <end position="49"/>
    </location>
</feature>
<proteinExistence type="predicted"/>
<evidence type="ECO:0000256" key="1">
    <source>
        <dbReference type="ARBA" id="ARBA00000085"/>
    </source>
</evidence>
<dbReference type="PROSITE" id="PS50109">
    <property type="entry name" value="HIS_KIN"/>
    <property type="match status" value="1"/>
</dbReference>
<accession>A0ABR7QSD5</accession>
<dbReference type="SMART" id="SM00448">
    <property type="entry name" value="REC"/>
    <property type="match status" value="1"/>
</dbReference>
<reference evidence="10 11" key="1">
    <citation type="submission" date="2020-08" db="EMBL/GenBank/DDBJ databases">
        <title>Arenibacter gaetbuli sp. nov., isolated from a sand dune.</title>
        <authorList>
            <person name="Park S."/>
            <person name="Yoon J.-H."/>
        </authorList>
    </citation>
    <scope>NUCLEOTIDE SEQUENCE [LARGE SCALE GENOMIC DNA]</scope>
    <source>
        <strain evidence="10 11">BSSL-BM3</strain>
    </source>
</reference>
<evidence type="ECO:0000256" key="4">
    <source>
        <dbReference type="ARBA" id="ARBA00022679"/>
    </source>
</evidence>
<dbReference type="Pfam" id="PF02518">
    <property type="entry name" value="HATPase_c"/>
    <property type="match status" value="1"/>
</dbReference>
<evidence type="ECO:0000256" key="2">
    <source>
        <dbReference type="ARBA" id="ARBA00012438"/>
    </source>
</evidence>
<evidence type="ECO:0000313" key="11">
    <source>
        <dbReference type="Proteomes" id="UP000618952"/>
    </source>
</evidence>
<feature type="modified residue" description="4-aspartylphosphate" evidence="6">
    <location>
        <position position="455"/>
    </location>
</feature>
<feature type="transmembrane region" description="Helical" evidence="7">
    <location>
        <begin position="115"/>
        <end position="136"/>
    </location>
</feature>
<feature type="transmembrane region" description="Helical" evidence="7">
    <location>
        <begin position="6"/>
        <end position="25"/>
    </location>
</feature>
<dbReference type="SUPFAM" id="SSF47384">
    <property type="entry name" value="Homodimeric domain of signal transducing histidine kinase"/>
    <property type="match status" value="1"/>
</dbReference>
<dbReference type="SMART" id="SM00388">
    <property type="entry name" value="HisKA"/>
    <property type="match status" value="1"/>
</dbReference>
<dbReference type="InterPro" id="IPR036890">
    <property type="entry name" value="HATPase_C_sf"/>
</dbReference>
<dbReference type="EC" id="2.7.13.3" evidence="2"/>
<keyword evidence="7" id="KW-1133">Transmembrane helix</keyword>
<dbReference type="InterPro" id="IPR036097">
    <property type="entry name" value="HisK_dim/P_sf"/>
</dbReference>
<dbReference type="Gene3D" id="3.40.50.2300">
    <property type="match status" value="1"/>
</dbReference>